<reference evidence="4 6" key="3">
    <citation type="journal article" date="2023" name="IMA Fungus">
        <title>Comparative genomic study of the Penicillium genus elucidates a diverse pangenome and 15 lateral gene transfer events.</title>
        <authorList>
            <person name="Petersen C."/>
            <person name="Sorensen T."/>
            <person name="Nielsen M.R."/>
            <person name="Sondergaard T.E."/>
            <person name="Sorensen J.L."/>
            <person name="Fitzpatrick D.A."/>
            <person name="Frisvad J.C."/>
            <person name="Nielsen K.L."/>
        </authorList>
    </citation>
    <scope>NUCLEOTIDE SEQUENCE [LARGE SCALE GENOMIC DNA]</scope>
    <source>
        <strain evidence="4 6">IBT 3361</strain>
    </source>
</reference>
<dbReference type="PANTHER" id="PTHR42748:SF22">
    <property type="entry name" value="NMRA-LIKE DOMAIN-CONTAINING PROTEIN"/>
    <property type="match status" value="1"/>
</dbReference>
<organism evidence="5">
    <name type="scientific">Penicillium chrysogenum</name>
    <name type="common">Penicillium notatum</name>
    <dbReference type="NCBI Taxonomy" id="5076"/>
    <lineage>
        <taxon>Eukaryota</taxon>
        <taxon>Fungi</taxon>
        <taxon>Dikarya</taxon>
        <taxon>Ascomycota</taxon>
        <taxon>Pezizomycotina</taxon>
        <taxon>Eurotiomycetes</taxon>
        <taxon>Eurotiomycetidae</taxon>
        <taxon>Eurotiales</taxon>
        <taxon>Aspergillaceae</taxon>
        <taxon>Penicillium</taxon>
        <taxon>Penicillium chrysogenum species complex</taxon>
    </lineage>
</organism>
<dbReference type="Proteomes" id="UP000076449">
    <property type="component" value="Chromosome II"/>
</dbReference>
<evidence type="ECO:0000259" key="3">
    <source>
        <dbReference type="Pfam" id="PF05368"/>
    </source>
</evidence>
<dbReference type="OMA" id="GADTMCL"/>
<dbReference type="GO" id="GO:0005634">
    <property type="term" value="C:nucleus"/>
    <property type="evidence" value="ECO:0007669"/>
    <property type="project" value="TreeGrafter"/>
</dbReference>
<evidence type="ECO:0000313" key="6">
    <source>
        <dbReference type="Proteomes" id="UP001220256"/>
    </source>
</evidence>
<protein>
    <submittedName>
        <fullName evidence="5">Prestalk A differentiation protein A</fullName>
    </submittedName>
</protein>
<feature type="domain" description="NmrA-like" evidence="3">
    <location>
        <begin position="3"/>
        <end position="283"/>
    </location>
</feature>
<evidence type="ECO:0000256" key="1">
    <source>
        <dbReference type="ARBA" id="ARBA00006328"/>
    </source>
</evidence>
<dbReference type="AlphaFoldDB" id="A0A161XVS7"/>
<sequence length="332" mass="36233">MSRHVCVTAAEGHTGFTIIELLLTHEDFKNAVDSVTALSLQPHGDRCKELSKLGAKIATHEPGRLSKMVDSLKSVGADTLCLIPPAREDKPDLTIELIDAAKKANIPNVCFISSAGSDLAERDKQPKLREFIDLETRFLASKGDPSTATGHSPVVIRAGFYAENLLLYSQQAQEEGILPVPLGRNHKFAPIALGDVAQVAAHVLSGKGKHGFSDKHRGQLIVLTGPMLATGDELASAASKALGHELKFEDISESEAKRVLQSQSASDNSELQYLLEYYSLVREGKTNYISTTAFHDITNSHPQEPEDFFKVYAEEFRMKKPAKKRRTSGGKT</sequence>
<reference evidence="4" key="2">
    <citation type="submission" date="2022-12" db="EMBL/GenBank/DDBJ databases">
        <authorList>
            <person name="Petersen C."/>
        </authorList>
    </citation>
    <scope>NUCLEOTIDE SEQUENCE</scope>
    <source>
        <strain evidence="4">IBT 3361</strain>
    </source>
</reference>
<dbReference type="PANTHER" id="PTHR42748">
    <property type="entry name" value="NITROGEN METABOLITE REPRESSION PROTEIN NMRA FAMILY MEMBER"/>
    <property type="match status" value="1"/>
</dbReference>
<dbReference type="InterPro" id="IPR051164">
    <property type="entry name" value="NmrA-like_oxidored"/>
</dbReference>
<dbReference type="Proteomes" id="UP001220256">
    <property type="component" value="Unassembled WGS sequence"/>
</dbReference>
<dbReference type="EMBL" id="CM002799">
    <property type="protein sequence ID" value="KZN86722.1"/>
    <property type="molecule type" value="Genomic_DNA"/>
</dbReference>
<accession>A0A161XVS7</accession>
<reference evidence="5" key="1">
    <citation type="journal article" date="2014" name="Genome Announc.">
        <title>Complete sequencing and chromosome-scale genome assembly of the industrial progenitor strain P2niaD18 from the penicillin producer Penicillium chrysogenum.</title>
        <authorList>
            <person name="Specht T."/>
            <person name="Dahlmann T.A."/>
            <person name="Zadra I."/>
            <person name="Kurnsteiner H."/>
            <person name="Kuck U."/>
        </authorList>
    </citation>
    <scope>NUCLEOTIDE SEQUENCE [LARGE SCALE GENOMIC DNA]</scope>
    <source>
        <strain evidence="5">P2niaD18</strain>
    </source>
</reference>
<dbReference type="PhylomeDB" id="A0A161XVS7"/>
<keyword evidence="2" id="KW-0521">NADP</keyword>
<dbReference type="SUPFAM" id="SSF51735">
    <property type="entry name" value="NAD(P)-binding Rossmann-fold domains"/>
    <property type="match status" value="1"/>
</dbReference>
<evidence type="ECO:0000313" key="4">
    <source>
        <dbReference type="EMBL" id="KAJ5259834.1"/>
    </source>
</evidence>
<evidence type="ECO:0000313" key="5">
    <source>
        <dbReference type="EMBL" id="KZN86722.1"/>
    </source>
</evidence>
<dbReference type="EMBL" id="JAPVEB010000008">
    <property type="protein sequence ID" value="KAJ5259834.1"/>
    <property type="molecule type" value="Genomic_DNA"/>
</dbReference>
<proteinExistence type="inferred from homology"/>
<gene>
    <name evidence="5" type="ORF">EN45_052670</name>
    <name evidence="4" type="ORF">N7505_009215</name>
</gene>
<dbReference type="InterPro" id="IPR008030">
    <property type="entry name" value="NmrA-like"/>
</dbReference>
<dbReference type="Gene3D" id="3.90.25.10">
    <property type="entry name" value="UDP-galactose 4-epimerase, domain 1"/>
    <property type="match status" value="1"/>
</dbReference>
<evidence type="ECO:0000256" key="2">
    <source>
        <dbReference type="ARBA" id="ARBA00022857"/>
    </source>
</evidence>
<keyword evidence="6" id="KW-1185">Reference proteome</keyword>
<dbReference type="Gene3D" id="3.40.50.720">
    <property type="entry name" value="NAD(P)-binding Rossmann-like Domain"/>
    <property type="match status" value="1"/>
</dbReference>
<comment type="similarity">
    <text evidence="1">Belongs to the NmrA-type oxidoreductase family.</text>
</comment>
<name>A0A161XVS7_PENCH</name>
<dbReference type="Pfam" id="PF05368">
    <property type="entry name" value="NmrA"/>
    <property type="match status" value="1"/>
</dbReference>
<dbReference type="InterPro" id="IPR036291">
    <property type="entry name" value="NAD(P)-bd_dom_sf"/>
</dbReference>